<dbReference type="PANTHER" id="PTHR44858:SF1">
    <property type="entry name" value="UDP-N-ACETYLGLUCOSAMINE--PEPTIDE N-ACETYLGLUCOSAMINYLTRANSFERASE SPINDLY-RELATED"/>
    <property type="match status" value="1"/>
</dbReference>
<evidence type="ECO:0000256" key="2">
    <source>
        <dbReference type="ARBA" id="ARBA00022803"/>
    </source>
</evidence>
<dbReference type="EMBL" id="UOEA01000043">
    <property type="protein sequence ID" value="VAV83596.1"/>
    <property type="molecule type" value="Genomic_DNA"/>
</dbReference>
<dbReference type="InterPro" id="IPR019734">
    <property type="entry name" value="TPR_rpt"/>
</dbReference>
<evidence type="ECO:0000256" key="1">
    <source>
        <dbReference type="ARBA" id="ARBA00022737"/>
    </source>
</evidence>
<keyword evidence="1" id="KW-0677">Repeat</keyword>
<accession>A0A3B0R3B9</accession>
<dbReference type="Pfam" id="PF13432">
    <property type="entry name" value="TPR_16"/>
    <property type="match status" value="1"/>
</dbReference>
<proteinExistence type="predicted"/>
<dbReference type="InterPro" id="IPR011990">
    <property type="entry name" value="TPR-like_helical_dom_sf"/>
</dbReference>
<reference evidence="3" key="1">
    <citation type="submission" date="2018-06" db="EMBL/GenBank/DDBJ databases">
        <authorList>
            <person name="Zhirakovskaya E."/>
        </authorList>
    </citation>
    <scope>NUCLEOTIDE SEQUENCE</scope>
</reference>
<dbReference type="Gene3D" id="1.25.40.10">
    <property type="entry name" value="Tetratricopeptide repeat domain"/>
    <property type="match status" value="2"/>
</dbReference>
<dbReference type="GO" id="GO:0009279">
    <property type="term" value="C:cell outer membrane"/>
    <property type="evidence" value="ECO:0007669"/>
    <property type="project" value="TreeGrafter"/>
</dbReference>
<name>A0A3B0R3B9_9ZZZZ</name>
<dbReference type="GO" id="GO:0046813">
    <property type="term" value="P:receptor-mediated virion attachment to host cell"/>
    <property type="evidence" value="ECO:0007669"/>
    <property type="project" value="TreeGrafter"/>
</dbReference>
<dbReference type="AlphaFoldDB" id="A0A3B0R3B9"/>
<evidence type="ECO:0000313" key="3">
    <source>
        <dbReference type="EMBL" id="VAV83596.1"/>
    </source>
</evidence>
<keyword evidence="2" id="KW-0802">TPR repeat</keyword>
<dbReference type="PANTHER" id="PTHR44858">
    <property type="entry name" value="TETRATRICOPEPTIDE REPEAT PROTEIN 6"/>
    <property type="match status" value="1"/>
</dbReference>
<dbReference type="InterPro" id="IPR050498">
    <property type="entry name" value="Ycf3"/>
</dbReference>
<protein>
    <submittedName>
        <fullName evidence="3">Uncharacterized protein</fullName>
    </submittedName>
</protein>
<dbReference type="PROSITE" id="PS50005">
    <property type="entry name" value="TPR"/>
    <property type="match status" value="3"/>
</dbReference>
<dbReference type="SMART" id="SM00028">
    <property type="entry name" value="TPR"/>
    <property type="match status" value="4"/>
</dbReference>
<sequence>MKTIRSCVVFAALLIFIFTAAAASAGDNAIVENFTKALEAGSKGNFKKAEKLLKKSLNEYPLFAQAEIMLNITEDVTNKKINARTAKHIFTGEALSQPDSLDKSIKEFNLAIKAAPKYSNAYTLRAMVRSLKNDLDGATADLSRAMKLDPDNFMAYYLRGTLYASKNISTHALSDLDKAIELNPKMAAAYNNRAGLHYSKGEFDLAIADISSALKLAPKAPSLYQIRGLLYTARLSDSTKGCADLDQACKLGLCYQFNQAKERGICK</sequence>
<organism evidence="3">
    <name type="scientific">hydrothermal vent metagenome</name>
    <dbReference type="NCBI Taxonomy" id="652676"/>
    <lineage>
        <taxon>unclassified sequences</taxon>
        <taxon>metagenomes</taxon>
        <taxon>ecological metagenomes</taxon>
    </lineage>
</organism>
<dbReference type="SUPFAM" id="SSF48452">
    <property type="entry name" value="TPR-like"/>
    <property type="match status" value="1"/>
</dbReference>
<gene>
    <name evidence="3" type="ORF">MNBD_DELTA01-2107</name>
</gene>